<reference evidence="1" key="1">
    <citation type="submission" date="2023-05" db="EMBL/GenBank/DDBJ databases">
        <authorList>
            <consortium name="ELIXIR-Norway"/>
        </authorList>
    </citation>
    <scope>NUCLEOTIDE SEQUENCE</scope>
</reference>
<protein>
    <submittedName>
        <fullName evidence="1">Uncharacterized protein</fullName>
    </submittedName>
</protein>
<name>A0AC59Z0C3_RANTA</name>
<proteinExistence type="predicted"/>
<dbReference type="EMBL" id="OX596105">
    <property type="protein sequence ID" value="CAN0125622.1"/>
    <property type="molecule type" value="Genomic_DNA"/>
</dbReference>
<reference evidence="1" key="2">
    <citation type="submission" date="2025-03" db="EMBL/GenBank/DDBJ databases">
        <authorList>
            <consortium name="ELIXIR-Norway"/>
            <consortium name="Elixir Norway"/>
        </authorList>
    </citation>
    <scope>NUCLEOTIDE SEQUENCE</scope>
</reference>
<organism evidence="1 2">
    <name type="scientific">Rangifer tarandus platyrhynchus</name>
    <name type="common">Svalbard reindeer</name>
    <dbReference type="NCBI Taxonomy" id="3082113"/>
    <lineage>
        <taxon>Eukaryota</taxon>
        <taxon>Metazoa</taxon>
        <taxon>Chordata</taxon>
        <taxon>Craniata</taxon>
        <taxon>Vertebrata</taxon>
        <taxon>Euteleostomi</taxon>
        <taxon>Mammalia</taxon>
        <taxon>Eutheria</taxon>
        <taxon>Laurasiatheria</taxon>
        <taxon>Artiodactyla</taxon>
        <taxon>Ruminantia</taxon>
        <taxon>Pecora</taxon>
        <taxon>Cervidae</taxon>
        <taxon>Odocoileinae</taxon>
        <taxon>Rangifer</taxon>
    </lineage>
</organism>
<dbReference type="Proteomes" id="UP001162501">
    <property type="component" value="Chromosome 21"/>
</dbReference>
<evidence type="ECO:0000313" key="1">
    <source>
        <dbReference type="EMBL" id="CAN0125622.1"/>
    </source>
</evidence>
<evidence type="ECO:0000313" key="2">
    <source>
        <dbReference type="Proteomes" id="UP001162501"/>
    </source>
</evidence>
<accession>A0AC59Z0C3</accession>
<sequence length="107" mass="12081">MALLLLSVRQFLQQKSGASLPGMTSTFVVVQPLSHVQLFATPWAAAYQVFLSFTISQSLFKLMSRESIRLSNHLVLCCSLLLPPSIFHSIRVFAKVLELQFQHQSFQ</sequence>
<gene>
    <name evidence="1" type="ORF">MRATA1EN22A_LOCUS12428</name>
</gene>